<evidence type="ECO:0000313" key="2">
    <source>
        <dbReference type="EMBL" id="TMQ70884.1"/>
    </source>
</evidence>
<gene>
    <name evidence="2" type="ORF">E6K80_07155</name>
</gene>
<sequence length="97" mass="10160">MASALSGAPALKPSPSRKAIGAISTISAQERRFFASSARVGRSGPTPRIVTRRIRPAPSSVSAAVTSVSSTIGKAIRSPKGTPTRRTVHPNRDNEPR</sequence>
<reference evidence="2 3" key="1">
    <citation type="journal article" date="2019" name="Nat. Microbiol.">
        <title>Mediterranean grassland soil C-N compound turnover is dependent on rainfall and depth, and is mediated by genomically divergent microorganisms.</title>
        <authorList>
            <person name="Diamond S."/>
            <person name="Andeer P.F."/>
            <person name="Li Z."/>
            <person name="Crits-Christoph A."/>
            <person name="Burstein D."/>
            <person name="Anantharaman K."/>
            <person name="Lane K.R."/>
            <person name="Thomas B.C."/>
            <person name="Pan C."/>
            <person name="Northen T.R."/>
            <person name="Banfield J.F."/>
        </authorList>
    </citation>
    <scope>NUCLEOTIDE SEQUENCE [LARGE SCALE GENOMIC DNA]</scope>
    <source>
        <strain evidence="2">WS_10</strain>
    </source>
</reference>
<dbReference type="AlphaFoldDB" id="A0A538U4Q5"/>
<dbReference type="EMBL" id="VBPA01000168">
    <property type="protein sequence ID" value="TMQ70884.1"/>
    <property type="molecule type" value="Genomic_DNA"/>
</dbReference>
<organism evidence="2 3">
    <name type="scientific">Eiseniibacteriota bacterium</name>
    <dbReference type="NCBI Taxonomy" id="2212470"/>
    <lineage>
        <taxon>Bacteria</taxon>
        <taxon>Candidatus Eiseniibacteriota</taxon>
    </lineage>
</organism>
<dbReference type="Proteomes" id="UP000319836">
    <property type="component" value="Unassembled WGS sequence"/>
</dbReference>
<evidence type="ECO:0000313" key="3">
    <source>
        <dbReference type="Proteomes" id="UP000319836"/>
    </source>
</evidence>
<evidence type="ECO:0000256" key="1">
    <source>
        <dbReference type="SAM" id="MobiDB-lite"/>
    </source>
</evidence>
<accession>A0A538U4Q5</accession>
<feature type="region of interest" description="Disordered" evidence="1">
    <location>
        <begin position="71"/>
        <end position="97"/>
    </location>
</feature>
<protein>
    <submittedName>
        <fullName evidence="2">Uncharacterized protein</fullName>
    </submittedName>
</protein>
<proteinExistence type="predicted"/>
<name>A0A538U4Q5_UNCEI</name>
<comment type="caution">
    <text evidence="2">The sequence shown here is derived from an EMBL/GenBank/DDBJ whole genome shotgun (WGS) entry which is preliminary data.</text>
</comment>